<dbReference type="AlphaFoldDB" id="A0A1I7ZI97"/>
<keyword evidence="5" id="KW-0479">Metal-binding</keyword>
<evidence type="ECO:0000256" key="15">
    <source>
        <dbReference type="SAM" id="SignalP"/>
    </source>
</evidence>
<evidence type="ECO:0000256" key="2">
    <source>
        <dbReference type="ARBA" id="ARBA00004496"/>
    </source>
</evidence>
<dbReference type="InterPro" id="IPR036236">
    <property type="entry name" value="Znf_C2H2_sf"/>
</dbReference>
<keyword evidence="11" id="KW-0804">Transcription</keyword>
<protein>
    <submittedName>
        <fullName evidence="18">Protein krueppel</fullName>
    </submittedName>
</protein>
<dbReference type="GO" id="GO:0000978">
    <property type="term" value="F:RNA polymerase II cis-regulatory region sequence-specific DNA binding"/>
    <property type="evidence" value="ECO:0007669"/>
    <property type="project" value="TreeGrafter"/>
</dbReference>
<dbReference type="PANTHER" id="PTHR23235:SF60">
    <property type="entry name" value="STRIPE, ISOFORM D"/>
    <property type="match status" value="1"/>
</dbReference>
<proteinExistence type="inferred from homology"/>
<name>A0A1I7ZI97_9BILA</name>
<dbReference type="Proteomes" id="UP000095287">
    <property type="component" value="Unplaced"/>
</dbReference>
<dbReference type="GO" id="GO:0000981">
    <property type="term" value="F:DNA-binding transcription factor activity, RNA polymerase II-specific"/>
    <property type="evidence" value="ECO:0007669"/>
    <property type="project" value="TreeGrafter"/>
</dbReference>
<keyword evidence="10" id="KW-0238">DNA-binding</keyword>
<keyword evidence="7 13" id="KW-0863">Zinc-finger</keyword>
<dbReference type="PROSITE" id="PS50157">
    <property type="entry name" value="ZINC_FINGER_C2H2_2"/>
    <property type="match status" value="3"/>
</dbReference>
<dbReference type="FunFam" id="3.30.160.60:FF:000092">
    <property type="entry name" value="Early growth response protein 3"/>
    <property type="match status" value="1"/>
</dbReference>
<keyword evidence="12" id="KW-0539">Nucleus</keyword>
<dbReference type="GO" id="GO:0008270">
    <property type="term" value="F:zinc ion binding"/>
    <property type="evidence" value="ECO:0007669"/>
    <property type="project" value="UniProtKB-KW"/>
</dbReference>
<feature type="compositionally biased region" description="Polar residues" evidence="14">
    <location>
        <begin position="99"/>
        <end position="109"/>
    </location>
</feature>
<feature type="region of interest" description="Disordered" evidence="14">
    <location>
        <begin position="99"/>
        <end position="126"/>
    </location>
</feature>
<evidence type="ECO:0000256" key="9">
    <source>
        <dbReference type="ARBA" id="ARBA00023015"/>
    </source>
</evidence>
<keyword evidence="6" id="KW-0677">Repeat</keyword>
<dbReference type="GO" id="GO:0005737">
    <property type="term" value="C:cytoplasm"/>
    <property type="evidence" value="ECO:0007669"/>
    <property type="project" value="UniProtKB-SubCell"/>
</dbReference>
<keyword evidence="9" id="KW-0805">Transcription regulation</keyword>
<comment type="subcellular location">
    <subcellularLocation>
        <location evidence="2">Cytoplasm</location>
    </subcellularLocation>
    <subcellularLocation>
        <location evidence="1">Nucleus</location>
    </subcellularLocation>
</comment>
<sequence length="638" mass="69237">MSAQMSQLTSMDRPGLRLVLLFQRLVTSACGDDDDGDGDELGDGTHEEIYTFPCHVVWKTTTTTLIGAPAWPDSLQQLRCCSWWIMRAVLSTPTASMPSCASGGDNKQNMGVGRRRPKSEGKDLPDRLLLGETGECLKTPTMMDLLKTPTVLGSPKGSCMAHADELNTPRLCLSSCTPKNQQAFFGDHEPLLPANIGATCLTQSFTPTSTVSVSTATTLSSSDENKEQALAKTSPISVNTDAESPATTSAVTATANSPGLSASNFQFSDMVEHYLLKVSKPQNSSSLTSFDALVDTKTPALLDSNNFLKIIGEGRKDSVASVTHESSRFESRQASSSCSSSCSSRNGDAHGPRPDLTQQSAGNGCLFHANVKLEPRPASVSLTQNGQNGSVALNMQASVDAKAAFHNAQLHKTSTSSHSSSGYPSCNFTSSDLHDLNAPQDSSKHLEPIFNEALQPKIEPFDEFSQSSVQFTTPLFHSDAIGSTYSDNSPSSFSSSSLLKDIDLAVGTSTSLLHVRNNKKTIQRSTKTPLHERPYKCPIDHCDRRFSRSDELTRHIRIHTGQKPFQCNICMRAFSRSDHLTTHKRTHTGEKPFVCEVCGRKFARSDERKRHTKVHSKQKIRRLTLSAGGTPSQFDPSS</sequence>
<evidence type="ECO:0000256" key="3">
    <source>
        <dbReference type="ARBA" id="ARBA00005682"/>
    </source>
</evidence>
<evidence type="ECO:0000256" key="1">
    <source>
        <dbReference type="ARBA" id="ARBA00004123"/>
    </source>
</evidence>
<evidence type="ECO:0000256" key="11">
    <source>
        <dbReference type="ARBA" id="ARBA00023163"/>
    </source>
</evidence>
<dbReference type="SUPFAM" id="SSF57667">
    <property type="entry name" value="beta-beta-alpha zinc fingers"/>
    <property type="match status" value="2"/>
</dbReference>
<evidence type="ECO:0000256" key="14">
    <source>
        <dbReference type="SAM" id="MobiDB-lite"/>
    </source>
</evidence>
<keyword evidence="15" id="KW-0732">Signal</keyword>
<feature type="domain" description="C2H2-type" evidence="16">
    <location>
        <begin position="565"/>
        <end position="592"/>
    </location>
</feature>
<evidence type="ECO:0000256" key="5">
    <source>
        <dbReference type="ARBA" id="ARBA00022723"/>
    </source>
</evidence>
<feature type="region of interest" description="Disordered" evidence="14">
    <location>
        <begin position="324"/>
        <end position="361"/>
    </location>
</feature>
<dbReference type="Gene3D" id="3.30.160.60">
    <property type="entry name" value="Classic Zinc Finger"/>
    <property type="match status" value="3"/>
</dbReference>
<evidence type="ECO:0000256" key="13">
    <source>
        <dbReference type="PROSITE-ProRule" id="PRU00042"/>
    </source>
</evidence>
<dbReference type="Pfam" id="PF00096">
    <property type="entry name" value="zf-C2H2"/>
    <property type="match status" value="3"/>
</dbReference>
<evidence type="ECO:0000259" key="16">
    <source>
        <dbReference type="PROSITE" id="PS50157"/>
    </source>
</evidence>
<feature type="compositionally biased region" description="Low complexity" evidence="14">
    <location>
        <begin position="332"/>
        <end position="345"/>
    </location>
</feature>
<feature type="region of interest" description="Disordered" evidence="14">
    <location>
        <begin position="216"/>
        <end position="245"/>
    </location>
</feature>
<keyword evidence="17" id="KW-1185">Reference proteome</keyword>
<dbReference type="GO" id="GO:0005634">
    <property type="term" value="C:nucleus"/>
    <property type="evidence" value="ECO:0007669"/>
    <property type="project" value="UniProtKB-SubCell"/>
</dbReference>
<evidence type="ECO:0000313" key="18">
    <source>
        <dbReference type="WBParaSite" id="L893_g26806.t1"/>
    </source>
</evidence>
<evidence type="ECO:0000256" key="10">
    <source>
        <dbReference type="ARBA" id="ARBA00023125"/>
    </source>
</evidence>
<dbReference type="PANTHER" id="PTHR23235">
    <property type="entry name" value="KRUEPPEL-LIKE TRANSCRIPTION FACTOR"/>
    <property type="match status" value="1"/>
</dbReference>
<keyword evidence="8" id="KW-0862">Zinc</keyword>
<evidence type="ECO:0000256" key="12">
    <source>
        <dbReference type="ARBA" id="ARBA00023242"/>
    </source>
</evidence>
<feature type="domain" description="C2H2-type" evidence="16">
    <location>
        <begin position="593"/>
        <end position="620"/>
    </location>
</feature>
<dbReference type="WBParaSite" id="L893_g26806.t1">
    <property type="protein sequence ID" value="L893_g26806.t1"/>
    <property type="gene ID" value="L893_g26806"/>
</dbReference>
<evidence type="ECO:0000256" key="4">
    <source>
        <dbReference type="ARBA" id="ARBA00022490"/>
    </source>
</evidence>
<evidence type="ECO:0000256" key="8">
    <source>
        <dbReference type="ARBA" id="ARBA00022833"/>
    </source>
</evidence>
<evidence type="ECO:0000256" key="6">
    <source>
        <dbReference type="ARBA" id="ARBA00022737"/>
    </source>
</evidence>
<organism evidence="17 18">
    <name type="scientific">Steinernema glaseri</name>
    <dbReference type="NCBI Taxonomy" id="37863"/>
    <lineage>
        <taxon>Eukaryota</taxon>
        <taxon>Metazoa</taxon>
        <taxon>Ecdysozoa</taxon>
        <taxon>Nematoda</taxon>
        <taxon>Chromadorea</taxon>
        <taxon>Rhabditida</taxon>
        <taxon>Tylenchina</taxon>
        <taxon>Panagrolaimomorpha</taxon>
        <taxon>Strongyloidoidea</taxon>
        <taxon>Steinernematidae</taxon>
        <taxon>Steinernema</taxon>
    </lineage>
</organism>
<evidence type="ECO:0000313" key="17">
    <source>
        <dbReference type="Proteomes" id="UP000095287"/>
    </source>
</evidence>
<evidence type="ECO:0000256" key="7">
    <source>
        <dbReference type="ARBA" id="ARBA00022771"/>
    </source>
</evidence>
<feature type="signal peptide" evidence="15">
    <location>
        <begin position="1"/>
        <end position="31"/>
    </location>
</feature>
<feature type="domain" description="C2H2-type" evidence="16">
    <location>
        <begin position="535"/>
        <end position="564"/>
    </location>
</feature>
<comment type="similarity">
    <text evidence="3">Belongs to the EGR C2H2-type zinc-finger protein family.</text>
</comment>
<feature type="chain" id="PRO_5009313482" evidence="15">
    <location>
        <begin position="32"/>
        <end position="638"/>
    </location>
</feature>
<reference evidence="18" key="1">
    <citation type="submission" date="2016-11" db="UniProtKB">
        <authorList>
            <consortium name="WormBaseParasite"/>
        </authorList>
    </citation>
    <scope>IDENTIFICATION</scope>
</reference>
<dbReference type="InterPro" id="IPR013087">
    <property type="entry name" value="Znf_C2H2_type"/>
</dbReference>
<keyword evidence="4" id="KW-0963">Cytoplasm</keyword>
<dbReference type="SMART" id="SM00355">
    <property type="entry name" value="ZnF_C2H2"/>
    <property type="match status" value="3"/>
</dbReference>
<dbReference type="PROSITE" id="PS00028">
    <property type="entry name" value="ZINC_FINGER_C2H2_1"/>
    <property type="match status" value="3"/>
</dbReference>
<accession>A0A1I7ZI97</accession>